<feature type="compositionally biased region" description="Low complexity" evidence="5">
    <location>
        <begin position="142"/>
        <end position="170"/>
    </location>
</feature>
<feature type="compositionally biased region" description="Gly residues" evidence="5">
    <location>
        <begin position="178"/>
        <end position="189"/>
    </location>
</feature>
<feature type="domain" description="Pectate lyase" evidence="7">
    <location>
        <begin position="186"/>
        <end position="398"/>
    </location>
</feature>
<accession>A0A9P5LGG6</accession>
<gene>
    <name evidence="8" type="ORF">G7Z17_g6768</name>
</gene>
<dbReference type="SMART" id="SM00656">
    <property type="entry name" value="Amb_all"/>
    <property type="match status" value="1"/>
</dbReference>
<evidence type="ECO:0000256" key="2">
    <source>
        <dbReference type="ARBA" id="ARBA00022729"/>
    </source>
</evidence>
<keyword evidence="4" id="KW-0119">Carbohydrate metabolism</keyword>
<dbReference type="Proteomes" id="UP000722485">
    <property type="component" value="Unassembled WGS sequence"/>
</dbReference>
<dbReference type="SUPFAM" id="SSF51126">
    <property type="entry name" value="Pectin lyase-like"/>
    <property type="match status" value="1"/>
</dbReference>
<comment type="caution">
    <text evidence="8">The sequence shown here is derived from an EMBL/GenBank/DDBJ whole genome shotgun (WGS) entry which is preliminary data.</text>
</comment>
<keyword evidence="2 6" id="KW-0732">Signal</keyword>
<keyword evidence="4" id="KW-0964">Secreted</keyword>
<evidence type="ECO:0000256" key="4">
    <source>
        <dbReference type="RuleBase" id="RU361173"/>
    </source>
</evidence>
<dbReference type="InterPro" id="IPR012334">
    <property type="entry name" value="Pectin_lyas_fold"/>
</dbReference>
<dbReference type="Pfam" id="PF00544">
    <property type="entry name" value="Pectate_lyase_4"/>
    <property type="match status" value="1"/>
</dbReference>
<keyword evidence="9" id="KW-1185">Reference proteome</keyword>
<feature type="chain" id="PRO_5040414178" description="Pectate lyase domain-containing protein" evidence="6">
    <location>
        <begin position="20"/>
        <end position="459"/>
    </location>
</feature>
<comment type="similarity">
    <text evidence="1 4">Belongs to the polysaccharide lyase 1 family.</text>
</comment>
<comment type="subcellular location">
    <subcellularLocation>
        <location evidence="4">Secreted</location>
    </subcellularLocation>
</comment>
<evidence type="ECO:0000256" key="1">
    <source>
        <dbReference type="ARBA" id="ARBA00010980"/>
    </source>
</evidence>
<dbReference type="GO" id="GO:0000272">
    <property type="term" value="P:polysaccharide catabolic process"/>
    <property type="evidence" value="ECO:0007669"/>
    <property type="project" value="UniProtKB-KW"/>
</dbReference>
<sequence length="459" mass="47635">MHRYTLLALLPAVLGCANPETNECASYIANNAATASAFCATFTQSVVTATADLPSWASACGYKPKHISKECSCHYTAGGDGAEATPIAEPVETDAATTPVPVQTEVATTPGAAVPVETEVATTLNTVIASTPAASSAVVVAPSSTAAETPASTETTGSGSGTDGSTCGSASEDELVGYGDGTTGGGSGAGTTVTSCSELESAIAAGGVITISGILSGCDILELVSDTTIIGSGADSGLISGGFRLKAVENVIIRNLKLSDPPEGKDLIDIEGSTYIWVDHCDLSAEGITGDKDFYDGLLDIKRASDFVTISWVKFSDHWKASLIGHSDSNGDQDTGTLHVTYHHNYWTNINSRCPSVRFGTAHIYSSCYEDIPTSGINSRMSAQVLVEQTSFSAVKNAIITNLDSDEEGFAFERNNLYTDSEINITQEKEFTPPYDYTTDPASCICELVKSKAGTGVIA</sequence>
<dbReference type="GO" id="GO:0030570">
    <property type="term" value="F:pectate lyase activity"/>
    <property type="evidence" value="ECO:0007669"/>
    <property type="project" value="InterPro"/>
</dbReference>
<evidence type="ECO:0000256" key="6">
    <source>
        <dbReference type="SAM" id="SignalP"/>
    </source>
</evidence>
<name>A0A9P5LGG6_9HYPO</name>
<dbReference type="InterPro" id="IPR011050">
    <property type="entry name" value="Pectin_lyase_fold/virulence"/>
</dbReference>
<dbReference type="InterPro" id="IPR045032">
    <property type="entry name" value="PEL"/>
</dbReference>
<feature type="region of interest" description="Disordered" evidence="5">
    <location>
        <begin position="142"/>
        <end position="192"/>
    </location>
</feature>
<proteinExistence type="inferred from homology"/>
<evidence type="ECO:0000259" key="7">
    <source>
        <dbReference type="SMART" id="SM00656"/>
    </source>
</evidence>
<reference evidence="8" key="1">
    <citation type="submission" date="2020-03" db="EMBL/GenBank/DDBJ databases">
        <title>Draft Genome Sequence of Cylindrodendrum hubeiense.</title>
        <authorList>
            <person name="Buettner E."/>
            <person name="Kellner H."/>
        </authorList>
    </citation>
    <scope>NUCLEOTIDE SEQUENCE</scope>
    <source>
        <strain evidence="8">IHI 201604</strain>
    </source>
</reference>
<evidence type="ECO:0000313" key="9">
    <source>
        <dbReference type="Proteomes" id="UP000722485"/>
    </source>
</evidence>
<evidence type="ECO:0000256" key="5">
    <source>
        <dbReference type="SAM" id="MobiDB-lite"/>
    </source>
</evidence>
<keyword evidence="4" id="KW-0624">Polysaccharide degradation</keyword>
<feature type="signal peptide" evidence="6">
    <location>
        <begin position="1"/>
        <end position="19"/>
    </location>
</feature>
<evidence type="ECO:0000256" key="3">
    <source>
        <dbReference type="ARBA" id="ARBA00023239"/>
    </source>
</evidence>
<protein>
    <recommendedName>
        <fullName evidence="7">Pectate lyase domain-containing protein</fullName>
    </recommendedName>
</protein>
<dbReference type="OrthoDB" id="1637350at2759"/>
<dbReference type="Gene3D" id="2.160.20.10">
    <property type="entry name" value="Single-stranded right-handed beta-helix, Pectin lyase-like"/>
    <property type="match status" value="1"/>
</dbReference>
<organism evidence="8 9">
    <name type="scientific">Cylindrodendrum hubeiense</name>
    <dbReference type="NCBI Taxonomy" id="595255"/>
    <lineage>
        <taxon>Eukaryota</taxon>
        <taxon>Fungi</taxon>
        <taxon>Dikarya</taxon>
        <taxon>Ascomycota</taxon>
        <taxon>Pezizomycotina</taxon>
        <taxon>Sordariomycetes</taxon>
        <taxon>Hypocreomycetidae</taxon>
        <taxon>Hypocreales</taxon>
        <taxon>Nectriaceae</taxon>
        <taxon>Cylindrodendrum</taxon>
    </lineage>
</organism>
<dbReference type="EMBL" id="JAANBB010000136">
    <property type="protein sequence ID" value="KAF7548897.1"/>
    <property type="molecule type" value="Genomic_DNA"/>
</dbReference>
<dbReference type="PANTHER" id="PTHR31683">
    <property type="entry name" value="PECTATE LYASE 18-RELATED"/>
    <property type="match status" value="1"/>
</dbReference>
<dbReference type="InterPro" id="IPR002022">
    <property type="entry name" value="Pec_lyase"/>
</dbReference>
<dbReference type="PROSITE" id="PS51257">
    <property type="entry name" value="PROKAR_LIPOPROTEIN"/>
    <property type="match status" value="1"/>
</dbReference>
<keyword evidence="3 4" id="KW-0456">Lyase</keyword>
<dbReference type="PANTHER" id="PTHR31683:SF18">
    <property type="entry name" value="PECTATE LYASE 21-RELATED"/>
    <property type="match status" value="1"/>
</dbReference>
<dbReference type="GO" id="GO:0005576">
    <property type="term" value="C:extracellular region"/>
    <property type="evidence" value="ECO:0007669"/>
    <property type="project" value="UniProtKB-SubCell"/>
</dbReference>
<evidence type="ECO:0000313" key="8">
    <source>
        <dbReference type="EMBL" id="KAF7548897.1"/>
    </source>
</evidence>
<dbReference type="AlphaFoldDB" id="A0A9P5LGG6"/>